<dbReference type="RefSeq" id="WP_144067542.1">
    <property type="nucleotide sequence ID" value="NZ_CP041636.1"/>
</dbReference>
<name>A0A516GYE9_9PROT</name>
<dbReference type="EMBL" id="CP041636">
    <property type="protein sequence ID" value="QDO96561.1"/>
    <property type="molecule type" value="Genomic_DNA"/>
</dbReference>
<accession>A0A516GYE9</accession>
<organism evidence="1 2">
    <name type="scientific">Ferrovibrio terrae</name>
    <dbReference type="NCBI Taxonomy" id="2594003"/>
    <lineage>
        <taxon>Bacteria</taxon>
        <taxon>Pseudomonadati</taxon>
        <taxon>Pseudomonadota</taxon>
        <taxon>Alphaproteobacteria</taxon>
        <taxon>Rhodospirillales</taxon>
        <taxon>Rhodospirillaceae</taxon>
        <taxon>Ferrovibrio</taxon>
    </lineage>
</organism>
<dbReference type="AlphaFoldDB" id="A0A516GYE9"/>
<dbReference type="Proteomes" id="UP000317496">
    <property type="component" value="Chromosome"/>
</dbReference>
<evidence type="ECO:0000313" key="1">
    <source>
        <dbReference type="EMBL" id="QDO96561.1"/>
    </source>
</evidence>
<keyword evidence="2" id="KW-1185">Reference proteome</keyword>
<protein>
    <submittedName>
        <fullName evidence="1">Uncharacterized protein</fullName>
    </submittedName>
</protein>
<proteinExistence type="predicted"/>
<sequence length="73" mass="8191">MTQSLTSQIETRFQTVGQPIRYISADEMAYLRARASSLRAESNKALFDGLVARIANAFRPTEWQASARIVTVE</sequence>
<reference evidence="1 2" key="1">
    <citation type="submission" date="2019-07" db="EMBL/GenBank/DDBJ databases">
        <title>Genome sequencing for Ferrovibrio sp. K5.</title>
        <authorList>
            <person name="Park S.-J."/>
        </authorList>
    </citation>
    <scope>NUCLEOTIDE SEQUENCE [LARGE SCALE GENOMIC DNA]</scope>
    <source>
        <strain evidence="1 2">K5</strain>
    </source>
</reference>
<dbReference type="KEGG" id="fer:FNB15_04405"/>
<gene>
    <name evidence="1" type="ORF">FNB15_04405</name>
</gene>
<evidence type="ECO:0000313" key="2">
    <source>
        <dbReference type="Proteomes" id="UP000317496"/>
    </source>
</evidence>